<keyword evidence="8" id="KW-0119">Carbohydrate metabolism</keyword>
<keyword evidence="7" id="KW-0704">Schiff base</keyword>
<evidence type="ECO:0000256" key="7">
    <source>
        <dbReference type="ARBA" id="ARBA00023270"/>
    </source>
</evidence>
<accession>A0A4R6UFF9</accession>
<dbReference type="GO" id="GO:0008675">
    <property type="term" value="F:2-dehydro-3-deoxy-phosphogluconate aldolase activity"/>
    <property type="evidence" value="ECO:0007669"/>
    <property type="project" value="UniProtKB-EC"/>
</dbReference>
<evidence type="ECO:0000313" key="10">
    <source>
        <dbReference type="Proteomes" id="UP000295375"/>
    </source>
</evidence>
<evidence type="ECO:0000256" key="6">
    <source>
        <dbReference type="ARBA" id="ARBA00023239"/>
    </source>
</evidence>
<keyword evidence="10" id="KW-1185">Reference proteome</keyword>
<dbReference type="Gene3D" id="3.20.20.70">
    <property type="entry name" value="Aldolase class I"/>
    <property type="match status" value="1"/>
</dbReference>
<dbReference type="NCBIfam" id="TIGR01182">
    <property type="entry name" value="eda"/>
    <property type="match status" value="1"/>
</dbReference>
<comment type="subunit">
    <text evidence="4">Homotrimer.</text>
</comment>
<dbReference type="Proteomes" id="UP000295375">
    <property type="component" value="Unassembled WGS sequence"/>
</dbReference>
<dbReference type="SUPFAM" id="SSF51569">
    <property type="entry name" value="Aldolase"/>
    <property type="match status" value="1"/>
</dbReference>
<comment type="pathway">
    <text evidence="2">Carbohydrate acid metabolism; 2-dehydro-3-deoxy-D-gluconate degradation; D-glyceraldehyde 3-phosphate and pyruvate from 2-dehydro-3-deoxy-D-gluconate: step 2/2.</text>
</comment>
<proteinExistence type="inferred from homology"/>
<dbReference type="EMBL" id="SNYM01000019">
    <property type="protein sequence ID" value="TDQ45560.1"/>
    <property type="molecule type" value="Genomic_DNA"/>
</dbReference>
<dbReference type="PANTHER" id="PTHR30246:SF1">
    <property type="entry name" value="2-DEHYDRO-3-DEOXY-6-PHOSPHOGALACTONATE ALDOLASE-RELATED"/>
    <property type="match status" value="1"/>
</dbReference>
<dbReference type="InterPro" id="IPR013785">
    <property type="entry name" value="Aldolase_TIM"/>
</dbReference>
<dbReference type="PROSITE" id="PS00159">
    <property type="entry name" value="ALDOLASE_KDPG_KHG_1"/>
    <property type="match status" value="1"/>
</dbReference>
<dbReference type="NCBIfam" id="NF004325">
    <property type="entry name" value="PRK05718.1"/>
    <property type="match status" value="1"/>
</dbReference>
<evidence type="ECO:0000256" key="8">
    <source>
        <dbReference type="ARBA" id="ARBA00023277"/>
    </source>
</evidence>
<dbReference type="InterPro" id="IPR031338">
    <property type="entry name" value="KDPG/KHG_AS_2"/>
</dbReference>
<keyword evidence="6" id="KW-0456">Lyase</keyword>
<dbReference type="PANTHER" id="PTHR30246">
    <property type="entry name" value="2-KETO-3-DEOXY-6-PHOSPHOGLUCONATE ALDOLASE"/>
    <property type="match status" value="1"/>
</dbReference>
<protein>
    <recommendedName>
        <fullName evidence="5">2-dehydro-3-deoxy-phosphogluconate aldolase</fullName>
        <ecNumber evidence="5">4.1.2.14</ecNumber>
    </recommendedName>
</protein>
<sequence length="210" mass="21757">MSIAEMLNKAAPIVPVVVIENVEHALPLAEALLQGGVHSIEITLRTDAALDAIRALAKADTGIIIGAGTVLNATQWQQAADAGAHFAVSPGLCASLEKQNINAPIPLLPGAVTASEIQRALEAGFEFLKFFPAASSGGADAVKSFASPFKQVKFCPTGGISVETATAYLNLPNVVCVGGSWLTPASLLREQRWSAISDLAKQASSLDKKA</sequence>
<comment type="similarity">
    <text evidence="3">Belongs to the KHG/KDPG aldolase family.</text>
</comment>
<dbReference type="CDD" id="cd00452">
    <property type="entry name" value="KDPG_aldolase"/>
    <property type="match status" value="1"/>
</dbReference>
<evidence type="ECO:0000256" key="2">
    <source>
        <dbReference type="ARBA" id="ARBA00004736"/>
    </source>
</evidence>
<evidence type="ECO:0000256" key="1">
    <source>
        <dbReference type="ARBA" id="ARBA00000654"/>
    </source>
</evidence>
<dbReference type="RefSeq" id="WP_133592616.1">
    <property type="nucleotide sequence ID" value="NZ_CP037953.1"/>
</dbReference>
<dbReference type="InterPro" id="IPR000887">
    <property type="entry name" value="Aldlse_KDPG_KHG"/>
</dbReference>
<dbReference type="EC" id="4.1.2.14" evidence="5"/>
<reference evidence="9 10" key="1">
    <citation type="submission" date="2019-03" db="EMBL/GenBank/DDBJ databases">
        <title>Genomic Encyclopedia of Type Strains, Phase IV (KMG-IV): sequencing the most valuable type-strain genomes for metagenomic binning, comparative biology and taxonomic classification.</title>
        <authorList>
            <person name="Goeker M."/>
        </authorList>
    </citation>
    <scope>NUCLEOTIDE SEQUENCE [LARGE SCALE GENOMIC DNA]</scope>
    <source>
        <strain evidence="9 10">DSM 103792</strain>
    </source>
</reference>
<dbReference type="Pfam" id="PF01081">
    <property type="entry name" value="Aldolase"/>
    <property type="match status" value="1"/>
</dbReference>
<dbReference type="OrthoDB" id="9805177at2"/>
<organism evidence="9 10">
    <name type="scientific">Permianibacter aggregans</name>
    <dbReference type="NCBI Taxonomy" id="1510150"/>
    <lineage>
        <taxon>Bacteria</taxon>
        <taxon>Pseudomonadati</taxon>
        <taxon>Pseudomonadota</taxon>
        <taxon>Gammaproteobacteria</taxon>
        <taxon>Pseudomonadales</taxon>
        <taxon>Pseudomonadaceae</taxon>
        <taxon>Permianibacter</taxon>
    </lineage>
</organism>
<evidence type="ECO:0000256" key="3">
    <source>
        <dbReference type="ARBA" id="ARBA00006906"/>
    </source>
</evidence>
<dbReference type="AlphaFoldDB" id="A0A4R6UFF9"/>
<comment type="caution">
    <text evidence="9">The sequence shown here is derived from an EMBL/GenBank/DDBJ whole genome shotgun (WGS) entry which is preliminary data.</text>
</comment>
<comment type="catalytic activity">
    <reaction evidence="1">
        <text>2-dehydro-3-deoxy-6-phospho-D-gluconate = D-glyceraldehyde 3-phosphate + pyruvate</text>
        <dbReference type="Rhea" id="RHEA:17089"/>
        <dbReference type="ChEBI" id="CHEBI:15361"/>
        <dbReference type="ChEBI" id="CHEBI:57569"/>
        <dbReference type="ChEBI" id="CHEBI:59776"/>
        <dbReference type="EC" id="4.1.2.14"/>
    </reaction>
</comment>
<dbReference type="PROSITE" id="PS00160">
    <property type="entry name" value="ALDOLASE_KDPG_KHG_2"/>
    <property type="match status" value="1"/>
</dbReference>
<evidence type="ECO:0000256" key="5">
    <source>
        <dbReference type="ARBA" id="ARBA00013063"/>
    </source>
</evidence>
<gene>
    <name evidence="9" type="ORF">EV696_11928</name>
</gene>
<dbReference type="InterPro" id="IPR031337">
    <property type="entry name" value="KDPG/KHG_AS_1"/>
</dbReference>
<evidence type="ECO:0000313" key="9">
    <source>
        <dbReference type="EMBL" id="TDQ45560.1"/>
    </source>
</evidence>
<evidence type="ECO:0000256" key="4">
    <source>
        <dbReference type="ARBA" id="ARBA00011233"/>
    </source>
</evidence>
<name>A0A4R6UFF9_9GAMM</name>